<dbReference type="InterPro" id="IPR005618">
    <property type="entry name" value="OMPW"/>
</dbReference>
<dbReference type="Pfam" id="PF03922">
    <property type="entry name" value="OmpW"/>
    <property type="match status" value="1"/>
</dbReference>
<dbReference type="Proteomes" id="UP000233293">
    <property type="component" value="Unassembled WGS sequence"/>
</dbReference>
<organism evidence="3 4">
    <name type="scientific">Telmatospirillum siberiense</name>
    <dbReference type="NCBI Taxonomy" id="382514"/>
    <lineage>
        <taxon>Bacteria</taxon>
        <taxon>Pseudomonadati</taxon>
        <taxon>Pseudomonadota</taxon>
        <taxon>Alphaproteobacteria</taxon>
        <taxon>Rhodospirillales</taxon>
        <taxon>Rhodospirillaceae</taxon>
        <taxon>Telmatospirillum</taxon>
    </lineage>
</organism>
<proteinExistence type="inferred from homology"/>
<accession>A0A2N3PXW8</accession>
<dbReference type="InterPro" id="IPR011250">
    <property type="entry name" value="OMP/PagP_B-barrel"/>
</dbReference>
<comment type="similarity">
    <text evidence="1">Belongs to the OmpW/AlkL family.</text>
</comment>
<dbReference type="OrthoDB" id="9807574at2"/>
<dbReference type="AlphaFoldDB" id="A0A2N3PXW8"/>
<feature type="signal peptide" evidence="2">
    <location>
        <begin position="1"/>
        <end position="25"/>
    </location>
</feature>
<evidence type="ECO:0000313" key="3">
    <source>
        <dbReference type="EMBL" id="PKU25246.1"/>
    </source>
</evidence>
<evidence type="ECO:0000256" key="1">
    <source>
        <dbReference type="ARBA" id="ARBA00009330"/>
    </source>
</evidence>
<dbReference type="SUPFAM" id="SSF56925">
    <property type="entry name" value="OMPA-like"/>
    <property type="match status" value="1"/>
</dbReference>
<keyword evidence="2" id="KW-0732">Signal</keyword>
<name>A0A2N3PXW8_9PROT</name>
<sequence length="227" mass="24066">MGEILKSLHLLAFTSALALFSGVSAANADDAKVGLGAGDLLVRLRALGAIPDVSGRDNGLHGKASISNDYVPELDAAYYFSDHFAAELIAGTTQHSVKDKGSTFGKTIDLGNVWLLPPTLTGQWHPLARSAFDPYVGAGLNYSIFYDAGGAPALGGQRTRVSYKNNFGEALQVGANYQVNGSWFVNVDVKKIFVSTTAVVKLNGTEATRANVRVDPWLVGVGVGYRF</sequence>
<dbReference type="EMBL" id="PIUM01000005">
    <property type="protein sequence ID" value="PKU25246.1"/>
    <property type="molecule type" value="Genomic_DNA"/>
</dbReference>
<dbReference type="GO" id="GO:0019867">
    <property type="term" value="C:outer membrane"/>
    <property type="evidence" value="ECO:0007669"/>
    <property type="project" value="InterPro"/>
</dbReference>
<dbReference type="PANTHER" id="PTHR36920:SF1">
    <property type="entry name" value="OUTER MEMBRANE PROTEIN W"/>
    <property type="match status" value="1"/>
</dbReference>
<keyword evidence="4" id="KW-1185">Reference proteome</keyword>
<reference evidence="4" key="1">
    <citation type="submission" date="2017-12" db="EMBL/GenBank/DDBJ databases">
        <title>Draft genome sequence of Telmatospirillum siberiense 26-4b1T, an acidotolerant peatland alphaproteobacterium potentially involved in sulfur cycling.</title>
        <authorList>
            <person name="Hausmann B."/>
            <person name="Pjevac P."/>
            <person name="Schreck K."/>
            <person name="Herbold C.W."/>
            <person name="Daims H."/>
            <person name="Wagner M."/>
            <person name="Pester M."/>
            <person name="Loy A."/>
        </authorList>
    </citation>
    <scope>NUCLEOTIDE SEQUENCE [LARGE SCALE GENOMIC DNA]</scope>
    <source>
        <strain evidence="4">26-4b1</strain>
    </source>
</reference>
<protein>
    <submittedName>
        <fullName evidence="3">OmpW family protein</fullName>
    </submittedName>
</protein>
<evidence type="ECO:0000256" key="2">
    <source>
        <dbReference type="SAM" id="SignalP"/>
    </source>
</evidence>
<comment type="caution">
    <text evidence="3">The sequence shown here is derived from an EMBL/GenBank/DDBJ whole genome shotgun (WGS) entry which is preliminary data.</text>
</comment>
<dbReference type="PANTHER" id="PTHR36920">
    <property type="match status" value="1"/>
</dbReference>
<dbReference type="GO" id="GO:0055085">
    <property type="term" value="P:transmembrane transport"/>
    <property type="evidence" value="ECO:0007669"/>
    <property type="project" value="TreeGrafter"/>
</dbReference>
<feature type="chain" id="PRO_5014665434" evidence="2">
    <location>
        <begin position="26"/>
        <end position="227"/>
    </location>
</feature>
<dbReference type="Gene3D" id="2.40.160.20">
    <property type="match status" value="1"/>
</dbReference>
<evidence type="ECO:0000313" key="4">
    <source>
        <dbReference type="Proteomes" id="UP000233293"/>
    </source>
</evidence>
<gene>
    <name evidence="3" type="ORF">CWS72_06475</name>
</gene>